<proteinExistence type="inferred from homology"/>
<dbReference type="InterPro" id="IPR001279">
    <property type="entry name" value="Metallo-B-lactamas"/>
</dbReference>
<name>A0ABR1JXZ0_9AGAR</name>
<evidence type="ECO:0000256" key="1">
    <source>
        <dbReference type="ARBA" id="ARBA00001947"/>
    </source>
</evidence>
<evidence type="ECO:0000256" key="4">
    <source>
        <dbReference type="ARBA" id="ARBA00022801"/>
    </source>
</evidence>
<feature type="domain" description="Metallo-beta-lactamase" evidence="6">
    <location>
        <begin position="46"/>
        <end position="278"/>
    </location>
</feature>
<dbReference type="SUPFAM" id="SSF56281">
    <property type="entry name" value="Metallo-hydrolase/oxidoreductase"/>
    <property type="match status" value="1"/>
</dbReference>
<evidence type="ECO:0000256" key="3">
    <source>
        <dbReference type="ARBA" id="ARBA00022723"/>
    </source>
</evidence>
<dbReference type="Proteomes" id="UP001498398">
    <property type="component" value="Unassembled WGS sequence"/>
</dbReference>
<protein>
    <recommendedName>
        <fullName evidence="6">Metallo-beta-lactamase domain-containing protein</fullName>
    </recommendedName>
</protein>
<evidence type="ECO:0000259" key="6">
    <source>
        <dbReference type="SMART" id="SM00849"/>
    </source>
</evidence>
<evidence type="ECO:0000313" key="8">
    <source>
        <dbReference type="Proteomes" id="UP001498398"/>
    </source>
</evidence>
<keyword evidence="3" id="KW-0479">Metal-binding</keyword>
<dbReference type="InterPro" id="IPR051013">
    <property type="entry name" value="MBL_superfamily_lactonases"/>
</dbReference>
<dbReference type="Gene3D" id="3.60.15.10">
    <property type="entry name" value="Ribonuclease Z/Hydroxyacylglutathione hydrolase-like"/>
    <property type="match status" value="1"/>
</dbReference>
<comment type="caution">
    <text evidence="7">The sequence shown here is derived from an EMBL/GenBank/DDBJ whole genome shotgun (WGS) entry which is preliminary data.</text>
</comment>
<keyword evidence="8" id="KW-1185">Reference proteome</keyword>
<reference evidence="7 8" key="1">
    <citation type="submission" date="2024-01" db="EMBL/GenBank/DDBJ databases">
        <title>A draft genome for the cacao thread blight pathogen Marasmiellus scandens.</title>
        <authorList>
            <person name="Baruah I.K."/>
            <person name="Leung J."/>
            <person name="Bukari Y."/>
            <person name="Amoako-Attah I."/>
            <person name="Meinhardt L.W."/>
            <person name="Bailey B.A."/>
            <person name="Cohen S.P."/>
        </authorList>
    </citation>
    <scope>NUCLEOTIDE SEQUENCE [LARGE SCALE GENOMIC DNA]</scope>
    <source>
        <strain evidence="7 8">GH-19</strain>
    </source>
</reference>
<evidence type="ECO:0000256" key="5">
    <source>
        <dbReference type="ARBA" id="ARBA00022833"/>
    </source>
</evidence>
<keyword evidence="5" id="KW-0862">Zinc</keyword>
<evidence type="ECO:0000256" key="2">
    <source>
        <dbReference type="ARBA" id="ARBA00007749"/>
    </source>
</evidence>
<dbReference type="EMBL" id="JBANRG010000003">
    <property type="protein sequence ID" value="KAK7469186.1"/>
    <property type="molecule type" value="Genomic_DNA"/>
</dbReference>
<dbReference type="Pfam" id="PF00753">
    <property type="entry name" value="Lactamase_B"/>
    <property type="match status" value="1"/>
</dbReference>
<dbReference type="CDD" id="cd07730">
    <property type="entry name" value="metallo-hydrolase-like_MBL-fold"/>
    <property type="match status" value="1"/>
</dbReference>
<dbReference type="SMART" id="SM00849">
    <property type="entry name" value="Lactamase_B"/>
    <property type="match status" value="1"/>
</dbReference>
<evidence type="ECO:0000313" key="7">
    <source>
        <dbReference type="EMBL" id="KAK7469186.1"/>
    </source>
</evidence>
<dbReference type="InterPro" id="IPR036866">
    <property type="entry name" value="RibonucZ/Hydroxyglut_hydro"/>
</dbReference>
<accession>A0ABR1JXZ0</accession>
<dbReference type="PANTHER" id="PTHR42978">
    <property type="entry name" value="QUORUM-QUENCHING LACTONASE YTNP-RELATED-RELATED"/>
    <property type="match status" value="1"/>
</dbReference>
<keyword evidence="4" id="KW-0378">Hydrolase</keyword>
<comment type="similarity">
    <text evidence="2">Belongs to the metallo-beta-lactamase superfamily.</text>
</comment>
<organism evidence="7 8">
    <name type="scientific">Marasmiellus scandens</name>
    <dbReference type="NCBI Taxonomy" id="2682957"/>
    <lineage>
        <taxon>Eukaryota</taxon>
        <taxon>Fungi</taxon>
        <taxon>Dikarya</taxon>
        <taxon>Basidiomycota</taxon>
        <taxon>Agaricomycotina</taxon>
        <taxon>Agaricomycetes</taxon>
        <taxon>Agaricomycetidae</taxon>
        <taxon>Agaricales</taxon>
        <taxon>Marasmiineae</taxon>
        <taxon>Omphalotaceae</taxon>
        <taxon>Marasmiellus</taxon>
    </lineage>
</organism>
<gene>
    <name evidence="7" type="ORF">VKT23_003677</name>
</gene>
<comment type="cofactor">
    <cofactor evidence="1">
        <name>Zn(2+)</name>
        <dbReference type="ChEBI" id="CHEBI:29105"/>
    </cofactor>
</comment>
<sequence length="300" mass="33338">MFSLPPPSPNQAFCHVSALESGFIDLPLHLFLSNADPSLREKLTAPSLSFLIRHSKHSKTFLFDLGIRKYWQSYPPGVLQRINTVYHNGIRVPNDVCDSLAKGGLSPTDIDAICVSHMHWDHVSTAAPFTTSTFFLGAESKSLVESQLEDSNVPSVFANDLPPSRTQYFPSPEDPDSQFIQIGPFKALDFYKDGSLYIIDSPGHVRGHVNLLVRTSPDGGWIYLAADSAHHVDLITGNSEIACSDTVCAHENIEKAKEHIGKIRELMKIPRVLVLLAHDAPWYEQFKDSSAFWPGQIESK</sequence>
<dbReference type="PANTHER" id="PTHR42978:SF2">
    <property type="entry name" value="102 KBASES UNSTABLE REGION: FROM 1 TO 119443"/>
    <property type="match status" value="1"/>
</dbReference>